<dbReference type="HOGENOM" id="CLU_061142_0_0_9"/>
<feature type="transmembrane region" description="Helical" evidence="1">
    <location>
        <begin position="35"/>
        <end position="52"/>
    </location>
</feature>
<dbReference type="EMBL" id="AEQN01000024">
    <property type="protein sequence ID" value="EFV00972.1"/>
    <property type="molecule type" value="Genomic_DNA"/>
</dbReference>
<feature type="transmembrane region" description="Helical" evidence="1">
    <location>
        <begin position="161"/>
        <end position="180"/>
    </location>
</feature>
<feature type="transmembrane region" description="Helical" evidence="1">
    <location>
        <begin position="297"/>
        <end position="319"/>
    </location>
</feature>
<sequence length="368" mass="39099">MSTIAAVFFCLGAVDYLLGNRFGIGESFYEGLNAIVELLFLMTGFIALAPWIKAVLGPAITPFFMRIGCDPSLFAGMLLSCDSGGAVLGKAMAVDATAGLYNGMVVGAFLGINIMITIPLVLENTKGERQQAATKGLLIGFVTLPFGCVLTGWIAGFKTGLILANTWPVLCFALLLFVLFKACGEHILMVFKGLSFVIRTIALTGFAIDAVQQTLGVAILHGLTPLSEIFPVICSIGVFLAGILPFMALLQRVIQRPLKKLGTLLKINGRSVISLLICAANPIPVMLDSEKLDVRGCFYNVAFLTAACFAAGDFLAFSMQFHPAIAMPLMAGKLITGLVSLGIAIMVSRGDSMALRPNRTCRPTETAD</sequence>
<dbReference type="PANTHER" id="PTHR40089:SF1">
    <property type="entry name" value="ETHANOLAMINE PERMEASE EUTH-RELATED"/>
    <property type="match status" value="1"/>
</dbReference>
<dbReference type="GO" id="GO:0005886">
    <property type="term" value="C:plasma membrane"/>
    <property type="evidence" value="ECO:0007669"/>
    <property type="project" value="TreeGrafter"/>
</dbReference>
<gene>
    <name evidence="2" type="ORF">HMP0721_1932</name>
</gene>
<name>E6MIU7_9FIRM</name>
<dbReference type="Proteomes" id="UP000004754">
    <property type="component" value="Unassembled WGS sequence"/>
</dbReference>
<dbReference type="InterPro" id="IPR007441">
    <property type="entry name" value="EutH"/>
</dbReference>
<feature type="transmembrane region" description="Helical" evidence="1">
    <location>
        <begin position="100"/>
        <end position="122"/>
    </location>
</feature>
<reference evidence="2 3" key="1">
    <citation type="submission" date="2010-12" db="EMBL/GenBank/DDBJ databases">
        <authorList>
            <person name="Muzny D."/>
            <person name="Qin X."/>
            <person name="Deng J."/>
            <person name="Jiang H."/>
            <person name="Liu Y."/>
            <person name="Qu J."/>
            <person name="Song X.-Z."/>
            <person name="Zhang L."/>
            <person name="Thornton R."/>
            <person name="Coyle M."/>
            <person name="Francisco L."/>
            <person name="Jackson L."/>
            <person name="Javaid M."/>
            <person name="Korchina V."/>
            <person name="Kovar C."/>
            <person name="Mata R."/>
            <person name="Mathew T."/>
            <person name="Ngo R."/>
            <person name="Nguyen L."/>
            <person name="Nguyen N."/>
            <person name="Okwuonu G."/>
            <person name="Ongeri F."/>
            <person name="Pham C."/>
            <person name="Simmons D."/>
            <person name="Wilczek-Boney K."/>
            <person name="Hale W."/>
            <person name="Jakkamsetti A."/>
            <person name="Pham P."/>
            <person name="Ruth R."/>
            <person name="San Lucas F."/>
            <person name="Warren J."/>
            <person name="Zhang J."/>
            <person name="Zhao Z."/>
            <person name="Zhou C."/>
            <person name="Zhu D."/>
            <person name="Lee S."/>
            <person name="Bess C."/>
            <person name="Blankenburg K."/>
            <person name="Forbes L."/>
            <person name="Fu Q."/>
            <person name="Gubbala S."/>
            <person name="Hirani K."/>
            <person name="Jayaseelan J.C."/>
            <person name="Lara F."/>
            <person name="Munidasa M."/>
            <person name="Palculict T."/>
            <person name="Patil S."/>
            <person name="Pu L.-L."/>
            <person name="Saada N."/>
            <person name="Tang L."/>
            <person name="Weissenberger G."/>
            <person name="Zhu Y."/>
            <person name="Hemphill L."/>
            <person name="Shang Y."/>
            <person name="Youmans B."/>
            <person name="Ayvaz T."/>
            <person name="Ross M."/>
            <person name="Santibanez J."/>
            <person name="Aqrawi P."/>
            <person name="Gross S."/>
            <person name="Joshi V."/>
            <person name="Fowler G."/>
            <person name="Nazareth L."/>
            <person name="Reid J."/>
            <person name="Worley K."/>
            <person name="Petrosino J."/>
            <person name="Highlander S."/>
            <person name="Gibbs R."/>
        </authorList>
    </citation>
    <scope>NUCLEOTIDE SEQUENCE [LARGE SCALE GENOMIC DNA]</scope>
    <source>
        <strain evidence="2 3">ATCC 23263</strain>
    </source>
</reference>
<keyword evidence="3" id="KW-1185">Reference proteome</keyword>
<dbReference type="OrthoDB" id="9778282at2"/>
<keyword evidence="1" id="KW-1133">Transmembrane helix</keyword>
<feature type="transmembrane region" description="Helical" evidence="1">
    <location>
        <begin position="229"/>
        <end position="250"/>
    </location>
</feature>
<dbReference type="GO" id="GO:0034228">
    <property type="term" value="F:ethanolamine transmembrane transporter activity"/>
    <property type="evidence" value="ECO:0007669"/>
    <property type="project" value="InterPro"/>
</dbReference>
<organism evidence="2 3">
    <name type="scientific">Pseudoramibacter alactolyticus ATCC 23263</name>
    <dbReference type="NCBI Taxonomy" id="887929"/>
    <lineage>
        <taxon>Bacteria</taxon>
        <taxon>Bacillati</taxon>
        <taxon>Bacillota</taxon>
        <taxon>Clostridia</taxon>
        <taxon>Eubacteriales</taxon>
        <taxon>Eubacteriaceae</taxon>
        <taxon>Pseudoramibacter</taxon>
    </lineage>
</organism>
<evidence type="ECO:0000313" key="2">
    <source>
        <dbReference type="EMBL" id="EFV00972.1"/>
    </source>
</evidence>
<proteinExistence type="predicted"/>
<dbReference type="STRING" id="887929.HMP0721_1932"/>
<dbReference type="AlphaFoldDB" id="E6MIU7"/>
<feature type="transmembrane region" description="Helical" evidence="1">
    <location>
        <begin position="134"/>
        <end position="155"/>
    </location>
</feature>
<dbReference type="RefSeq" id="WP_006599354.1">
    <property type="nucleotide sequence ID" value="NZ_GL622359.1"/>
</dbReference>
<evidence type="ECO:0000313" key="3">
    <source>
        <dbReference type="Proteomes" id="UP000004754"/>
    </source>
</evidence>
<evidence type="ECO:0000256" key="1">
    <source>
        <dbReference type="SAM" id="Phobius"/>
    </source>
</evidence>
<comment type="caution">
    <text evidence="2">The sequence shown here is derived from an EMBL/GenBank/DDBJ whole genome shotgun (WGS) entry which is preliminary data.</text>
</comment>
<protein>
    <submittedName>
        <fullName evidence="2">Ethanolamine utilization protein, EutH</fullName>
    </submittedName>
</protein>
<dbReference type="eggNOG" id="COG3192">
    <property type="taxonomic scope" value="Bacteria"/>
</dbReference>
<dbReference type="Pfam" id="PF04346">
    <property type="entry name" value="EutH"/>
    <property type="match status" value="1"/>
</dbReference>
<keyword evidence="1" id="KW-0812">Transmembrane</keyword>
<accession>E6MIU7</accession>
<dbReference type="PANTHER" id="PTHR40089">
    <property type="entry name" value="ETHANOLAMINE UTILIZATION PROTEIN EUTH"/>
    <property type="match status" value="1"/>
</dbReference>
<feature type="transmembrane region" description="Helical" evidence="1">
    <location>
        <begin position="325"/>
        <end position="347"/>
    </location>
</feature>
<keyword evidence="1" id="KW-0472">Membrane</keyword>